<dbReference type="InterPro" id="IPR023179">
    <property type="entry name" value="GTP-bd_ortho_bundle_sf"/>
</dbReference>
<keyword evidence="3" id="KW-0496">Mitochondrion</keyword>
<dbReference type="GO" id="GO:0032543">
    <property type="term" value="P:mitochondrial translation"/>
    <property type="evidence" value="ECO:0007669"/>
    <property type="project" value="TreeGrafter"/>
</dbReference>
<gene>
    <name evidence="6" type="ORF">GAYE_SCF15G3549</name>
</gene>
<dbReference type="InterPro" id="IPR016478">
    <property type="entry name" value="GTPase_MTG1"/>
</dbReference>
<comment type="subcellular location">
    <subcellularLocation>
        <location evidence="3">Mitochondrion inner membrane</location>
        <topology evidence="3">Peripheral membrane protein</topology>
    </subcellularLocation>
</comment>
<keyword evidence="1 3" id="KW-0547">Nucleotide-binding</keyword>
<evidence type="ECO:0000256" key="3">
    <source>
        <dbReference type="PIRNR" id="PIRNR006230"/>
    </source>
</evidence>
<evidence type="ECO:0000256" key="4">
    <source>
        <dbReference type="PIRSR" id="PIRSR006230-1"/>
    </source>
</evidence>
<evidence type="ECO:0000256" key="1">
    <source>
        <dbReference type="ARBA" id="ARBA00022741"/>
    </source>
</evidence>
<sequence length="317" mass="35691">MHALLCCSNIINWFPGHMYKATREIKEKLALADVIIEVRDARIPFTSQAYTQVIPSSIPRIILLNKADLSDPTGLTKAMTRIASSHPHVLPFSCSSNNIKANNDNVSSLLDTLASVPVRKRWKSLPTKVIVVGIPNVGKSSFINWLQRYCRNQWKDTPPPVEHTVDDGGIAKVGKQPGVTRTIQGFVVAHQPYIYMLDSPGVLYPRIQSWESGMKLLVTGCIRDHSVDESVAACQFLLTKLKENNNLDALSRLGIDRTEWNSFPREMMQKVAHRIGALQHSPQKEDLFRTSIYILKKYRQGSLGRFLLDEMKEGRDG</sequence>
<proteinExistence type="inferred from homology"/>
<feature type="binding site" evidence="4">
    <location>
        <position position="201"/>
    </location>
    <ligand>
        <name>GTP</name>
        <dbReference type="ChEBI" id="CHEBI:37565"/>
    </ligand>
</feature>
<keyword evidence="7" id="KW-1185">Reference proteome</keyword>
<reference evidence="6 7" key="1">
    <citation type="submission" date="2022-07" db="EMBL/GenBank/DDBJ databases">
        <title>Genome-wide signatures of adaptation to extreme environments.</title>
        <authorList>
            <person name="Cho C.H."/>
            <person name="Yoon H.S."/>
        </authorList>
    </citation>
    <scope>NUCLEOTIDE SEQUENCE [LARGE SCALE GENOMIC DNA]</scope>
    <source>
        <strain evidence="6 7">108.79 E11</strain>
    </source>
</reference>
<accession>A0AAV9IDW6</accession>
<comment type="similarity">
    <text evidence="3">Belongs to the TRAFAC class YlqF/YawG GTPase family. MTG1 subfamily.</text>
</comment>
<dbReference type="InterPro" id="IPR027417">
    <property type="entry name" value="P-loop_NTPase"/>
</dbReference>
<dbReference type="GO" id="GO:0005743">
    <property type="term" value="C:mitochondrial inner membrane"/>
    <property type="evidence" value="ECO:0007669"/>
    <property type="project" value="UniProtKB-SubCell"/>
</dbReference>
<dbReference type="SUPFAM" id="SSF52540">
    <property type="entry name" value="P-loop containing nucleoside triphosphate hydrolases"/>
    <property type="match status" value="1"/>
</dbReference>
<dbReference type="PIRSF" id="PIRSF006230">
    <property type="entry name" value="MG442"/>
    <property type="match status" value="1"/>
</dbReference>
<dbReference type="GO" id="GO:0005525">
    <property type="term" value="F:GTP binding"/>
    <property type="evidence" value="ECO:0007669"/>
    <property type="project" value="UniProtKB-KW"/>
</dbReference>
<dbReference type="GO" id="GO:0003924">
    <property type="term" value="F:GTPase activity"/>
    <property type="evidence" value="ECO:0007669"/>
    <property type="project" value="TreeGrafter"/>
</dbReference>
<protein>
    <recommendedName>
        <fullName evidence="3">Mitochondrial GTPase 1</fullName>
    </recommendedName>
</protein>
<dbReference type="Pfam" id="PF01926">
    <property type="entry name" value="MMR_HSR1"/>
    <property type="match status" value="1"/>
</dbReference>
<keyword evidence="2 3" id="KW-0342">GTP-binding</keyword>
<feature type="binding site" evidence="4">
    <location>
        <begin position="136"/>
        <end position="141"/>
    </location>
    <ligand>
        <name>GTP</name>
        <dbReference type="ChEBI" id="CHEBI:37565"/>
    </ligand>
</feature>
<evidence type="ECO:0000259" key="5">
    <source>
        <dbReference type="Pfam" id="PF01926"/>
    </source>
</evidence>
<dbReference type="Gene3D" id="1.10.1580.10">
    <property type="match status" value="1"/>
</dbReference>
<evidence type="ECO:0000256" key="2">
    <source>
        <dbReference type="ARBA" id="ARBA00023134"/>
    </source>
</evidence>
<dbReference type="Gene3D" id="3.40.50.300">
    <property type="entry name" value="P-loop containing nucleotide triphosphate hydrolases"/>
    <property type="match status" value="1"/>
</dbReference>
<comment type="caution">
    <text evidence="6">The sequence shown here is derived from an EMBL/GenBank/DDBJ whole genome shotgun (WGS) entry which is preliminary data.</text>
</comment>
<dbReference type="CDD" id="cd01856">
    <property type="entry name" value="YlqF"/>
    <property type="match status" value="1"/>
</dbReference>
<organism evidence="6 7">
    <name type="scientific">Galdieria yellowstonensis</name>
    <dbReference type="NCBI Taxonomy" id="3028027"/>
    <lineage>
        <taxon>Eukaryota</taxon>
        <taxon>Rhodophyta</taxon>
        <taxon>Bangiophyceae</taxon>
        <taxon>Galdieriales</taxon>
        <taxon>Galdieriaceae</taxon>
        <taxon>Galdieria</taxon>
    </lineage>
</organism>
<feature type="binding site" evidence="4">
    <location>
        <begin position="65"/>
        <end position="68"/>
    </location>
    <ligand>
        <name>GTP</name>
        <dbReference type="ChEBI" id="CHEBI:37565"/>
    </ligand>
</feature>
<evidence type="ECO:0000313" key="6">
    <source>
        <dbReference type="EMBL" id="KAK4525640.1"/>
    </source>
</evidence>
<dbReference type="InterPro" id="IPR006073">
    <property type="entry name" value="GTP-bd"/>
</dbReference>
<dbReference type="AlphaFoldDB" id="A0AAV9IDW6"/>
<dbReference type="PANTHER" id="PTHR45782:SF4">
    <property type="entry name" value="MITOCHONDRIAL RIBOSOME-ASSOCIATED GTPASE 1"/>
    <property type="match status" value="1"/>
</dbReference>
<name>A0AAV9IDW6_9RHOD</name>
<feature type="domain" description="G" evidence="5">
    <location>
        <begin position="128"/>
        <end position="204"/>
    </location>
</feature>
<dbReference type="EMBL" id="JANCYU010000032">
    <property type="protein sequence ID" value="KAK4525640.1"/>
    <property type="molecule type" value="Genomic_DNA"/>
</dbReference>
<dbReference type="Proteomes" id="UP001300502">
    <property type="component" value="Unassembled WGS sequence"/>
</dbReference>
<dbReference type="PANTHER" id="PTHR45782">
    <property type="entry name" value="MITOCHONDRIAL RIBOSOME-ASSOCIATED GTPASE 1"/>
    <property type="match status" value="1"/>
</dbReference>
<evidence type="ECO:0000313" key="7">
    <source>
        <dbReference type="Proteomes" id="UP001300502"/>
    </source>
</evidence>